<gene>
    <name evidence="2" type="ORF">ANN_15887</name>
</gene>
<reference evidence="2 3" key="1">
    <citation type="journal article" date="2022" name="Allergy">
        <title>Genome assembly and annotation of Periplaneta americana reveal a comprehensive cockroach allergen profile.</title>
        <authorList>
            <person name="Wang L."/>
            <person name="Xiong Q."/>
            <person name="Saelim N."/>
            <person name="Wang L."/>
            <person name="Nong W."/>
            <person name="Wan A.T."/>
            <person name="Shi M."/>
            <person name="Liu X."/>
            <person name="Cao Q."/>
            <person name="Hui J.H.L."/>
            <person name="Sookrung N."/>
            <person name="Leung T.F."/>
            <person name="Tungtrongchitr A."/>
            <person name="Tsui S.K.W."/>
        </authorList>
    </citation>
    <scope>NUCLEOTIDE SEQUENCE [LARGE SCALE GENOMIC DNA]</scope>
    <source>
        <strain evidence="2">PWHHKU_190912</strain>
    </source>
</reference>
<evidence type="ECO:0000313" key="3">
    <source>
        <dbReference type="Proteomes" id="UP001148838"/>
    </source>
</evidence>
<name>A0ABQ8SHP1_PERAM</name>
<organism evidence="2 3">
    <name type="scientific">Periplaneta americana</name>
    <name type="common">American cockroach</name>
    <name type="synonym">Blatta americana</name>
    <dbReference type="NCBI Taxonomy" id="6978"/>
    <lineage>
        <taxon>Eukaryota</taxon>
        <taxon>Metazoa</taxon>
        <taxon>Ecdysozoa</taxon>
        <taxon>Arthropoda</taxon>
        <taxon>Hexapoda</taxon>
        <taxon>Insecta</taxon>
        <taxon>Pterygota</taxon>
        <taxon>Neoptera</taxon>
        <taxon>Polyneoptera</taxon>
        <taxon>Dictyoptera</taxon>
        <taxon>Blattodea</taxon>
        <taxon>Blattoidea</taxon>
        <taxon>Blattidae</taxon>
        <taxon>Blattinae</taxon>
        <taxon>Periplaneta</taxon>
    </lineage>
</organism>
<protein>
    <submittedName>
        <fullName evidence="2">Uncharacterized protein</fullName>
    </submittedName>
</protein>
<dbReference type="Proteomes" id="UP001148838">
    <property type="component" value="Unassembled WGS sequence"/>
</dbReference>
<keyword evidence="3" id="KW-1185">Reference proteome</keyword>
<evidence type="ECO:0000256" key="1">
    <source>
        <dbReference type="SAM" id="MobiDB-lite"/>
    </source>
</evidence>
<proteinExistence type="predicted"/>
<feature type="compositionally biased region" description="Basic and acidic residues" evidence="1">
    <location>
        <begin position="82"/>
        <end position="99"/>
    </location>
</feature>
<comment type="caution">
    <text evidence="2">The sequence shown here is derived from an EMBL/GenBank/DDBJ whole genome shotgun (WGS) entry which is preliminary data.</text>
</comment>
<sequence length="130" mass="14773">MKQFLLSHVPAARLGEAAVHFYEFLLHANCFSDRNVEELVLFPGQKPSRMLSYGGKQLISREVELEKMRRAEAKLQAGSENTQEKKEEAKENEKGKGKEVSSPATLPNHLQVLQPKVVNAEMVSFYIRFI</sequence>
<accession>A0ABQ8SHP1</accession>
<evidence type="ECO:0000313" key="2">
    <source>
        <dbReference type="EMBL" id="KAJ4433578.1"/>
    </source>
</evidence>
<feature type="region of interest" description="Disordered" evidence="1">
    <location>
        <begin position="70"/>
        <end position="107"/>
    </location>
</feature>
<dbReference type="EMBL" id="JAJSOF020000027">
    <property type="protein sequence ID" value="KAJ4433578.1"/>
    <property type="molecule type" value="Genomic_DNA"/>
</dbReference>